<keyword evidence="3" id="KW-1185">Reference proteome</keyword>
<dbReference type="Gene3D" id="3.30.420.10">
    <property type="entry name" value="Ribonuclease H-like superfamily/Ribonuclease H"/>
    <property type="match status" value="1"/>
</dbReference>
<sequence length="445" mass="49432">MTHPSPKRNMVPKAVLMKSDLVSVNTARQVNIAHTKTTVNGASPMSNLFKTTHSTIKRPINKNTSFKNRNFNLRVNTVKDKNVNTIRPKAVVNVVRPKAVVNAVKGNNVNAIKASACWVWKPKTKGKSRGQGKSVKGLPSKLFENNQTCVACKKGKQHRASSRTPQQNRVAERKNRTLIEAARTMLADSKLPTTFWVEAVNTACYVQNRVLVTKPHNKSPYELFLRRKPALGFMRPFGCSVTILNTIDYLGKFDGNADEGFFVSEDTPNITRSGPNWIFDIDALTKSMKYKPVVAGNQSNGNAGTKACDDAGKARIETVPSKDYILLPLWTADPSFSQSLKSSPNDGSKPSSDDEKKVDENPRKDKILGKTSIELPDDLNMPTLEDIVYSDDDEDVVQEATKTNFDAFRPVQPIQLQDTSNIIQFEQIIGDLNQASSNKKNDQRI</sequence>
<dbReference type="InterPro" id="IPR039537">
    <property type="entry name" value="Retrotran_Ty1/copia-like"/>
</dbReference>
<dbReference type="PANTHER" id="PTHR42648">
    <property type="entry name" value="TRANSPOSASE, PUTATIVE-RELATED"/>
    <property type="match status" value="1"/>
</dbReference>
<comment type="caution">
    <text evidence="2">The sequence shown here is derived from an EMBL/GenBank/DDBJ whole genome shotgun (WGS) entry which is preliminary data.</text>
</comment>
<dbReference type="SUPFAM" id="SSF53098">
    <property type="entry name" value="Ribonuclease H-like"/>
    <property type="match status" value="1"/>
</dbReference>
<evidence type="ECO:0000313" key="3">
    <source>
        <dbReference type="Proteomes" id="UP001151760"/>
    </source>
</evidence>
<dbReference type="EMBL" id="BQNB010017313">
    <property type="protein sequence ID" value="GJT61724.1"/>
    <property type="molecule type" value="Genomic_DNA"/>
</dbReference>
<feature type="compositionally biased region" description="Polar residues" evidence="1">
    <location>
        <begin position="337"/>
        <end position="350"/>
    </location>
</feature>
<feature type="compositionally biased region" description="Basic and acidic residues" evidence="1">
    <location>
        <begin position="351"/>
        <end position="368"/>
    </location>
</feature>
<evidence type="ECO:0000256" key="1">
    <source>
        <dbReference type="SAM" id="MobiDB-lite"/>
    </source>
</evidence>
<dbReference type="InterPro" id="IPR036397">
    <property type="entry name" value="RNaseH_sf"/>
</dbReference>
<organism evidence="2 3">
    <name type="scientific">Tanacetum coccineum</name>
    <dbReference type="NCBI Taxonomy" id="301880"/>
    <lineage>
        <taxon>Eukaryota</taxon>
        <taxon>Viridiplantae</taxon>
        <taxon>Streptophyta</taxon>
        <taxon>Embryophyta</taxon>
        <taxon>Tracheophyta</taxon>
        <taxon>Spermatophyta</taxon>
        <taxon>Magnoliopsida</taxon>
        <taxon>eudicotyledons</taxon>
        <taxon>Gunneridae</taxon>
        <taxon>Pentapetalae</taxon>
        <taxon>asterids</taxon>
        <taxon>campanulids</taxon>
        <taxon>Asterales</taxon>
        <taxon>Asteraceae</taxon>
        <taxon>Asteroideae</taxon>
        <taxon>Anthemideae</taxon>
        <taxon>Anthemidinae</taxon>
        <taxon>Tanacetum</taxon>
    </lineage>
</organism>
<feature type="region of interest" description="Disordered" evidence="1">
    <location>
        <begin position="337"/>
        <end position="372"/>
    </location>
</feature>
<name>A0ABQ5FEY1_9ASTR</name>
<dbReference type="PANTHER" id="PTHR42648:SF32">
    <property type="entry name" value="RIBONUCLEASE H-LIKE DOMAIN, GAG-PRE-INTEGRASE DOMAIN PROTEIN-RELATED"/>
    <property type="match status" value="1"/>
</dbReference>
<reference evidence="2" key="2">
    <citation type="submission" date="2022-01" db="EMBL/GenBank/DDBJ databases">
        <authorList>
            <person name="Yamashiro T."/>
            <person name="Shiraishi A."/>
            <person name="Satake H."/>
            <person name="Nakayama K."/>
        </authorList>
    </citation>
    <scope>NUCLEOTIDE SEQUENCE</scope>
</reference>
<accession>A0ABQ5FEY1</accession>
<dbReference type="InterPro" id="IPR012337">
    <property type="entry name" value="RNaseH-like_sf"/>
</dbReference>
<protein>
    <submittedName>
        <fullName evidence="2">Ribonuclease H-like domain-containing protein</fullName>
    </submittedName>
</protein>
<dbReference type="Proteomes" id="UP001151760">
    <property type="component" value="Unassembled WGS sequence"/>
</dbReference>
<proteinExistence type="predicted"/>
<evidence type="ECO:0000313" key="2">
    <source>
        <dbReference type="EMBL" id="GJT61724.1"/>
    </source>
</evidence>
<gene>
    <name evidence="2" type="ORF">Tco_1005257</name>
</gene>
<reference evidence="2" key="1">
    <citation type="journal article" date="2022" name="Int. J. Mol. Sci.">
        <title>Draft Genome of Tanacetum Coccineum: Genomic Comparison of Closely Related Tanacetum-Family Plants.</title>
        <authorList>
            <person name="Yamashiro T."/>
            <person name="Shiraishi A."/>
            <person name="Nakayama K."/>
            <person name="Satake H."/>
        </authorList>
    </citation>
    <scope>NUCLEOTIDE SEQUENCE</scope>
</reference>